<sequence length="28" mass="3555">MCQWKISLHDVYKVKSIKVLTEFYWYVF</sequence>
<organism evidence="1">
    <name type="scientific">Rhizophora mucronata</name>
    <name type="common">Asiatic mangrove</name>
    <dbReference type="NCBI Taxonomy" id="61149"/>
    <lineage>
        <taxon>Eukaryota</taxon>
        <taxon>Viridiplantae</taxon>
        <taxon>Streptophyta</taxon>
        <taxon>Embryophyta</taxon>
        <taxon>Tracheophyta</taxon>
        <taxon>Spermatophyta</taxon>
        <taxon>Magnoliopsida</taxon>
        <taxon>eudicotyledons</taxon>
        <taxon>Gunneridae</taxon>
        <taxon>Pentapetalae</taxon>
        <taxon>rosids</taxon>
        <taxon>fabids</taxon>
        <taxon>Malpighiales</taxon>
        <taxon>Rhizophoraceae</taxon>
        <taxon>Rhizophora</taxon>
    </lineage>
</organism>
<reference evidence="1" key="1">
    <citation type="submission" date="2018-02" db="EMBL/GenBank/DDBJ databases">
        <title>Rhizophora mucronata_Transcriptome.</title>
        <authorList>
            <person name="Meera S.P."/>
            <person name="Sreeshan A."/>
            <person name="Augustine A."/>
        </authorList>
    </citation>
    <scope>NUCLEOTIDE SEQUENCE</scope>
    <source>
        <tissue evidence="1">Leaf</tissue>
    </source>
</reference>
<dbReference type="EMBL" id="GGEC01070009">
    <property type="protein sequence ID" value="MBX50493.1"/>
    <property type="molecule type" value="Transcribed_RNA"/>
</dbReference>
<evidence type="ECO:0000313" key="1">
    <source>
        <dbReference type="EMBL" id="MBX50493.1"/>
    </source>
</evidence>
<proteinExistence type="predicted"/>
<name>A0A2P2P754_RHIMU</name>
<dbReference type="AlphaFoldDB" id="A0A2P2P754"/>
<protein>
    <submittedName>
        <fullName evidence="1">Uncharacterized protein</fullName>
    </submittedName>
</protein>
<accession>A0A2P2P754</accession>